<gene>
    <name evidence="11" type="ORF">HCA52_12155</name>
</gene>
<feature type="region of interest" description="Disordered" evidence="7">
    <location>
        <begin position="143"/>
        <end position="214"/>
    </location>
</feature>
<dbReference type="InterPro" id="IPR041033">
    <property type="entry name" value="SpaA_PFL_dom_1"/>
</dbReference>
<accession>A0A7X0XYZ5</accession>
<dbReference type="PANTHER" id="PTHR36108">
    <property type="entry name" value="COLOSSIN-B-RELATED"/>
    <property type="match status" value="1"/>
</dbReference>
<dbReference type="Gene3D" id="2.60.40.10">
    <property type="entry name" value="Immunoglobulins"/>
    <property type="match status" value="5"/>
</dbReference>
<keyword evidence="4" id="KW-0964">Secreted</keyword>
<evidence type="ECO:0000256" key="6">
    <source>
        <dbReference type="ARBA" id="ARBA00023088"/>
    </source>
</evidence>
<dbReference type="RefSeq" id="WP_185524519.1">
    <property type="nucleotide sequence ID" value="NZ_JAARVG010000011.1"/>
</dbReference>
<feature type="transmembrane region" description="Helical" evidence="8">
    <location>
        <begin position="1624"/>
        <end position="1642"/>
    </location>
</feature>
<keyword evidence="5 9" id="KW-0732">Signal</keyword>
<dbReference type="GO" id="GO:0005518">
    <property type="term" value="F:collagen binding"/>
    <property type="evidence" value="ECO:0007669"/>
    <property type="project" value="InterPro"/>
</dbReference>
<dbReference type="Proteomes" id="UP000539064">
    <property type="component" value="Unassembled WGS sequence"/>
</dbReference>
<dbReference type="Gene3D" id="2.60.40.1280">
    <property type="match status" value="1"/>
</dbReference>
<dbReference type="InterPro" id="IPR013783">
    <property type="entry name" value="Ig-like_fold"/>
</dbReference>
<feature type="compositionally biased region" description="Polar residues" evidence="7">
    <location>
        <begin position="183"/>
        <end position="200"/>
    </location>
</feature>
<dbReference type="Pfam" id="PF17802">
    <property type="entry name" value="SpaA"/>
    <property type="match status" value="5"/>
</dbReference>
<evidence type="ECO:0000313" key="11">
    <source>
        <dbReference type="EMBL" id="MBC1794177.1"/>
    </source>
</evidence>
<keyword evidence="8" id="KW-0812">Transmembrane</keyword>
<name>A0A7X0XYZ5_9LIST</name>
<reference evidence="11 12" key="1">
    <citation type="submission" date="2020-03" db="EMBL/GenBank/DDBJ databases">
        <title>Soil Listeria distribution.</title>
        <authorList>
            <person name="Liao J."/>
            <person name="Wiedmann M."/>
        </authorList>
    </citation>
    <scope>NUCLEOTIDE SEQUENCE [LARGE SCALE GENOMIC DNA]</scope>
    <source>
        <strain evidence="11 12">FSL L7-0978</strain>
    </source>
</reference>
<feature type="region of interest" description="Disordered" evidence="7">
    <location>
        <begin position="1575"/>
        <end position="1615"/>
    </location>
</feature>
<dbReference type="GO" id="GO:0007155">
    <property type="term" value="P:cell adhesion"/>
    <property type="evidence" value="ECO:0007669"/>
    <property type="project" value="InterPro"/>
</dbReference>
<dbReference type="PANTHER" id="PTHR36108:SF13">
    <property type="entry name" value="COLOSSIN-B-RELATED"/>
    <property type="match status" value="1"/>
</dbReference>
<dbReference type="PROSITE" id="PS50847">
    <property type="entry name" value="GRAM_POS_ANCHORING"/>
    <property type="match status" value="1"/>
</dbReference>
<evidence type="ECO:0000313" key="12">
    <source>
        <dbReference type="Proteomes" id="UP000539064"/>
    </source>
</evidence>
<evidence type="ECO:0000256" key="1">
    <source>
        <dbReference type="ARBA" id="ARBA00004168"/>
    </source>
</evidence>
<evidence type="ECO:0000256" key="2">
    <source>
        <dbReference type="ARBA" id="ARBA00007257"/>
    </source>
</evidence>
<keyword evidence="8" id="KW-1133">Transmembrane helix</keyword>
<comment type="caution">
    <text evidence="11">The sequence shown here is derived from an EMBL/GenBank/DDBJ whole genome shotgun (WGS) entry which is preliminary data.</text>
</comment>
<dbReference type="Gene3D" id="2.60.40.740">
    <property type="match status" value="5"/>
</dbReference>
<comment type="similarity">
    <text evidence="2">Belongs to the serine-aspartate repeat-containing protein (SDr) family.</text>
</comment>
<evidence type="ECO:0000256" key="4">
    <source>
        <dbReference type="ARBA" id="ARBA00022525"/>
    </source>
</evidence>
<keyword evidence="6" id="KW-0572">Peptidoglycan-anchor</keyword>
<dbReference type="InterPro" id="IPR008966">
    <property type="entry name" value="Adhesion_dom_sf"/>
</dbReference>
<feature type="compositionally biased region" description="Pro residues" evidence="7">
    <location>
        <begin position="1575"/>
        <end position="1584"/>
    </location>
</feature>
<evidence type="ECO:0000256" key="5">
    <source>
        <dbReference type="ARBA" id="ARBA00022729"/>
    </source>
</evidence>
<dbReference type="InterPro" id="IPR008456">
    <property type="entry name" value="Collagen-bd_dom"/>
</dbReference>
<feature type="signal peptide" evidence="9">
    <location>
        <begin position="1"/>
        <end position="25"/>
    </location>
</feature>
<organism evidence="11 12">
    <name type="scientific">Listeria booriae</name>
    <dbReference type="NCBI Taxonomy" id="1552123"/>
    <lineage>
        <taxon>Bacteria</taxon>
        <taxon>Bacillati</taxon>
        <taxon>Bacillota</taxon>
        <taxon>Bacilli</taxon>
        <taxon>Bacillales</taxon>
        <taxon>Listeriaceae</taxon>
        <taxon>Listeria</taxon>
    </lineage>
</organism>
<dbReference type="EMBL" id="JAARVG010000011">
    <property type="protein sequence ID" value="MBC1794177.1"/>
    <property type="molecule type" value="Genomic_DNA"/>
</dbReference>
<feature type="compositionally biased region" description="Polar residues" evidence="7">
    <location>
        <begin position="1589"/>
        <end position="1610"/>
    </location>
</feature>
<feature type="chain" id="PRO_5031284667" evidence="9">
    <location>
        <begin position="26"/>
        <end position="1649"/>
    </location>
</feature>
<feature type="domain" description="Gram-positive cocci surface proteins LPxTG" evidence="10">
    <location>
        <begin position="1614"/>
        <end position="1649"/>
    </location>
</feature>
<dbReference type="InterPro" id="IPR011252">
    <property type="entry name" value="Fibrogen-bd_dom1"/>
</dbReference>
<dbReference type="Pfam" id="PF00746">
    <property type="entry name" value="Gram_pos_anchor"/>
    <property type="match status" value="1"/>
</dbReference>
<sequence length="1649" mass="178544">MKKVMYATLVVLLILQVFLPQLSSADSLKDSNNEASLNLKGVQLSDVTADEINDFPFNVTGLMKNTTGEKVMKEFTVSSNVKLYALDGGIIRDASKQEIGRYSIDGNRVKVEVPANIDADVTLTIGGKYAKDVTDSKKDDVVFSDSSGSVTQNVSLKADTPPVVTEKPETNVDKPSEQEKPSQNDTAKVTEPKQNTTPQQDTKKVAKPSNKAQVLADEPQDIKEIFAELGYSEEDSTILTGMEVTYMDDDGNPVEEPTVDDHIHFSFTWAIPDDVGAMIEAGDYYIVQLPDNVTIPQNISITLNEYATVEVTTDGQVKFIFTEEVKGSSDVHGTLEFDADFNPDAIDGPGDAVIKIPNEDKLPPEEVVIKPSTDTTIEKSGTFDQQLNPDYVNWQVDFNKALDTITNAKVTESFPPGVTYESVKVYKVNVDLYGEIYEGSETLVTSGYTVDANGNVTFTTPISDAYRLIYKTKINEDQKPPGGGSVTFTNTATLSGDDFDDLPATASVTASYGKLLTKSGTNYNATDQTYEWTVKYNYGETTIPEEDAVLHDTFGNSSMVLVSGSVQMNKITFNPDGSEIQGAALVEGVDYNVVLTANGFDIVFLHDIDYAVKIKYRTSIDGTVDGNLSVSNTMQLETGEQSTAGGTMTQQNVDKKLGAVDYDNKRADWSIDINKNHYPMVNWSMTDQLSDGLTMDTSTFVMKDVDTGVTLVDGTDYDFHYDTGTNQFTVEFLGSYKAGTTDMFRMTYTTDFDTSVAGEDDPNRVFTNQATITWDDENGDSHNSTDTATLNPRDAAKYDGFKRGSYNARTSIITWSIGMNYNSGDLNDAQITDPIQGNQQYVDDSVRIYNYTVNPDGSVVKGAEIDNYGDFLIEEPSPANNETLTVHFPDGVSASYLIEFQTSLEGQLVAPTYHNDALFTNDTFPDHTLSADVSIANGGDMVAKTGSQDENGFVNWAVTINPSLSELHDVVMTDTPSPNQAIDENSIVVYRTIIRADGTIIKNPFLPLVEGVDYTVSLTTDNITGQQELKVSFLHTITTAYIVDYRAFVFLEGNSGTVNNGVTVTANNEIDVNDNTGVDVPVIVSDGGGTAVGQKGQITFKKVDANGNALQGAEFELLNMNKDTVIRNGVVDANGELTFGNISYGNYILRETKAPQGYSVSPTLAAGQEVTVSQASSENGIPVELVNTPNKVTLVKQNDDGQALSGAVFKLEKNTAGTWAELSPGTTYTTDANGQIEVDGLLPGDYRFIETEAPANYMLNTTPIDFTVTEESDGQIPDITLGPFINYQGSVEMMKQDEDGNIIRGALFAIKDQNGEVVRNLIAGLDGKVTADNLAPGNYTMTETRALNGYVLNTEAIPFTIPNQANTAPVTIDLGTFVNYKGSVVLTKEDEAGKALPGATFALEDEFGGILQEGLVSDETGKISIEDLAPGNYQFVETAPPDGYLLNTKPIPFTVDATTSGNPATIVLEDYVNYQGSVVLTKTDTTGKPLADAEFKASSVDGTTIAKNLKSDKNGKVKLANLAPGDYYFTETKAPPGYKLDDTKLPFTIVTEANDKPEEIQLTFTNEKLPPVAKPPVVKPPVAKPPITGSPTVVTPPSKNEQNPSVNATTGVKLPETGDTNNNGWFIVIGFAIIGLSGGYLLRRRKKSE</sequence>
<evidence type="ECO:0000256" key="8">
    <source>
        <dbReference type="SAM" id="Phobius"/>
    </source>
</evidence>
<evidence type="ECO:0000259" key="10">
    <source>
        <dbReference type="PROSITE" id="PS50847"/>
    </source>
</evidence>
<evidence type="ECO:0000256" key="9">
    <source>
        <dbReference type="SAM" id="SignalP"/>
    </source>
</evidence>
<proteinExistence type="inferred from homology"/>
<protein>
    <submittedName>
        <fullName evidence="11">Collagen binding domain-containing protein</fullName>
    </submittedName>
</protein>
<dbReference type="Pfam" id="PF05737">
    <property type="entry name" value="Collagen_bind"/>
    <property type="match status" value="4"/>
</dbReference>
<dbReference type="InterPro" id="IPR041171">
    <property type="entry name" value="SDR_Ig"/>
</dbReference>
<dbReference type="SUPFAM" id="SSF49478">
    <property type="entry name" value="Cna protein B-type domain"/>
    <property type="match status" value="5"/>
</dbReference>
<dbReference type="Pfam" id="PF17961">
    <property type="entry name" value="Big_8"/>
    <property type="match status" value="1"/>
</dbReference>
<keyword evidence="8" id="KW-0472">Membrane</keyword>
<keyword evidence="3" id="KW-0134">Cell wall</keyword>
<evidence type="ECO:0000256" key="3">
    <source>
        <dbReference type="ARBA" id="ARBA00022512"/>
    </source>
</evidence>
<evidence type="ECO:0000256" key="7">
    <source>
        <dbReference type="SAM" id="MobiDB-lite"/>
    </source>
</evidence>
<keyword evidence="11" id="KW-0176">Collagen</keyword>
<dbReference type="SUPFAM" id="SSF49401">
    <property type="entry name" value="Bacterial adhesins"/>
    <property type="match status" value="6"/>
</dbReference>
<feature type="compositionally biased region" description="Basic and acidic residues" evidence="7">
    <location>
        <begin position="166"/>
        <end position="182"/>
    </location>
</feature>
<dbReference type="NCBIfam" id="TIGR01167">
    <property type="entry name" value="LPXTG_anchor"/>
    <property type="match status" value="1"/>
</dbReference>
<dbReference type="InterPro" id="IPR019931">
    <property type="entry name" value="LPXTG_anchor"/>
</dbReference>
<comment type="subcellular location">
    <subcellularLocation>
        <location evidence="1">Secreted</location>
        <location evidence="1">Cell wall</location>
        <topology evidence="1">Peptidoglycan-anchor</topology>
    </subcellularLocation>
</comment>